<feature type="domain" description="DUF5743" evidence="2">
    <location>
        <begin position="1"/>
        <end position="124"/>
    </location>
</feature>
<dbReference type="Proteomes" id="UP000272942">
    <property type="component" value="Unassembled WGS sequence"/>
</dbReference>
<protein>
    <submittedName>
        <fullName evidence="5">DUF5743 domain-containing protein</fullName>
    </submittedName>
</protein>
<reference evidence="5" key="1">
    <citation type="submission" date="2016-06" db="UniProtKB">
        <authorList>
            <consortium name="WormBaseParasite"/>
        </authorList>
    </citation>
    <scope>IDENTIFICATION</scope>
</reference>
<accession>A0A183AIJ5</accession>
<sequence length="680" mass="74676">MPVVTRSMSLAERAFSWPTMPSFGFAANSGSMKDRLLEINTEVLQLAHRLLGCLALVREKIAQDRKIESYFFQHTAAQETVRRTLLRNLQAQRIYIDCLESQNDRLAGLAIKLDPNFAKTQDFQLMTGPGLVFKPKPKKKDDSNKDGDDGLNQDNHGSRHPGGGGFSSDSGLGGPALQTFESAPSGIAPSQSRRSSNYSGSQHPSKEQNDFENDLPLDELTTPHQPEMNQDDLPLRENSDPDEPDEDRQSDLDVPQTDVNYSASGGGPPAIWIQQGTITSSGPGEVGRRSDGRPVVDVEMTRRLEPARGNVRAVEELLIGVDSVASGTGRPGTEVGEHIPTPSFLNTEHYVTSIFDDVMGSSPATKMSGTPRGTLIPARPQGLRTPSTKFSQAEAISPTLSVDQRAVTINSPNSGVTPRNSATPSSIMVSATKETAQKLNQDGHNAYYESRKRFKDAEQVSLARSIEEHSPEVPDADLTDNTLSGMTPRMRRTNIRAHQEQPIVYQNSADQHAGMPKTFDTNVNASDLVLPKIFPRSKHYLIGKVTPPGRSSSASGIRTSKEQKHVYKEPTDSSPVMHHAEQRYLPPTEHEEIWPPFTSGFGGSVQPVPLVGTKECGGACVPDWISRRGSRENKPENLLEEPKRSALSKAMMTHRFRLVETILQADEERLEDLISLLLKE</sequence>
<keyword evidence="4" id="KW-1185">Reference proteome</keyword>
<evidence type="ECO:0000313" key="3">
    <source>
        <dbReference type="EMBL" id="VDP79320.1"/>
    </source>
</evidence>
<feature type="region of interest" description="Disordered" evidence="1">
    <location>
        <begin position="128"/>
        <end position="292"/>
    </location>
</feature>
<dbReference type="OrthoDB" id="6272577at2759"/>
<dbReference type="AlphaFoldDB" id="A0A183AIJ5"/>
<feature type="compositionally biased region" description="Low complexity" evidence="1">
    <location>
        <begin position="190"/>
        <end position="202"/>
    </location>
</feature>
<feature type="compositionally biased region" description="Gly residues" evidence="1">
    <location>
        <begin position="160"/>
        <end position="174"/>
    </location>
</feature>
<gene>
    <name evidence="3" type="ORF">ECPE_LOCUS6780</name>
</gene>
<feature type="compositionally biased region" description="Basic and acidic residues" evidence="1">
    <location>
        <begin position="139"/>
        <end position="148"/>
    </location>
</feature>
<evidence type="ECO:0000313" key="4">
    <source>
        <dbReference type="Proteomes" id="UP000272942"/>
    </source>
</evidence>
<feature type="region of interest" description="Disordered" evidence="1">
    <location>
        <begin position="544"/>
        <end position="563"/>
    </location>
</feature>
<feature type="region of interest" description="Disordered" evidence="1">
    <location>
        <begin position="366"/>
        <end position="385"/>
    </location>
</feature>
<reference evidence="3 4" key="2">
    <citation type="submission" date="2018-11" db="EMBL/GenBank/DDBJ databases">
        <authorList>
            <consortium name="Pathogen Informatics"/>
        </authorList>
    </citation>
    <scope>NUCLEOTIDE SEQUENCE [LARGE SCALE GENOMIC DNA]</scope>
    <source>
        <strain evidence="3 4">Egypt</strain>
    </source>
</reference>
<proteinExistence type="predicted"/>
<evidence type="ECO:0000259" key="2">
    <source>
        <dbReference type="Pfam" id="PF19014"/>
    </source>
</evidence>
<name>A0A183AIJ5_9TREM</name>
<evidence type="ECO:0000313" key="5">
    <source>
        <dbReference type="WBParaSite" id="ECPE_0000679301-mRNA-1"/>
    </source>
</evidence>
<dbReference type="EMBL" id="UZAN01043815">
    <property type="protein sequence ID" value="VDP79320.1"/>
    <property type="molecule type" value="Genomic_DNA"/>
</dbReference>
<feature type="compositionally biased region" description="Polar residues" evidence="1">
    <location>
        <begin position="549"/>
        <end position="558"/>
    </location>
</feature>
<organism evidence="5">
    <name type="scientific">Echinostoma caproni</name>
    <dbReference type="NCBI Taxonomy" id="27848"/>
    <lineage>
        <taxon>Eukaryota</taxon>
        <taxon>Metazoa</taxon>
        <taxon>Spiralia</taxon>
        <taxon>Lophotrochozoa</taxon>
        <taxon>Platyhelminthes</taxon>
        <taxon>Trematoda</taxon>
        <taxon>Digenea</taxon>
        <taxon>Plagiorchiida</taxon>
        <taxon>Echinostomata</taxon>
        <taxon>Echinostomatoidea</taxon>
        <taxon>Echinostomatidae</taxon>
        <taxon>Echinostoma</taxon>
    </lineage>
</organism>
<evidence type="ECO:0000256" key="1">
    <source>
        <dbReference type="SAM" id="MobiDB-lite"/>
    </source>
</evidence>
<dbReference type="Pfam" id="PF19014">
    <property type="entry name" value="DUF5743"/>
    <property type="match status" value="1"/>
</dbReference>
<dbReference type="InterPro" id="IPR044041">
    <property type="entry name" value="DUF5743"/>
</dbReference>
<dbReference type="WBParaSite" id="ECPE_0000679301-mRNA-1">
    <property type="protein sequence ID" value="ECPE_0000679301-mRNA-1"/>
    <property type="gene ID" value="ECPE_0000679301"/>
</dbReference>